<feature type="non-terminal residue" evidence="2">
    <location>
        <position position="1"/>
    </location>
</feature>
<gene>
    <name evidence="2" type="ORF">THAOC_19767</name>
</gene>
<evidence type="ECO:0000313" key="3">
    <source>
        <dbReference type="Proteomes" id="UP000266841"/>
    </source>
</evidence>
<accession>K0SNB8</accession>
<comment type="caution">
    <text evidence="2">The sequence shown here is derived from an EMBL/GenBank/DDBJ whole genome shotgun (WGS) entry which is preliminary data.</text>
</comment>
<keyword evidence="3" id="KW-1185">Reference proteome</keyword>
<reference evidence="2 3" key="1">
    <citation type="journal article" date="2012" name="Genome Biol.">
        <title>Genome and low-iron response of an oceanic diatom adapted to chronic iron limitation.</title>
        <authorList>
            <person name="Lommer M."/>
            <person name="Specht M."/>
            <person name="Roy A.S."/>
            <person name="Kraemer L."/>
            <person name="Andreson R."/>
            <person name="Gutowska M.A."/>
            <person name="Wolf J."/>
            <person name="Bergner S.V."/>
            <person name="Schilhabel M.B."/>
            <person name="Klostermeier U.C."/>
            <person name="Beiko R.G."/>
            <person name="Rosenstiel P."/>
            <person name="Hippler M."/>
            <person name="Laroche J."/>
        </authorList>
    </citation>
    <scope>NUCLEOTIDE SEQUENCE [LARGE SCALE GENOMIC DNA]</scope>
    <source>
        <strain evidence="2 3">CCMP1005</strain>
    </source>
</reference>
<organism evidence="2 3">
    <name type="scientific">Thalassiosira oceanica</name>
    <name type="common">Marine diatom</name>
    <dbReference type="NCBI Taxonomy" id="159749"/>
    <lineage>
        <taxon>Eukaryota</taxon>
        <taxon>Sar</taxon>
        <taxon>Stramenopiles</taxon>
        <taxon>Ochrophyta</taxon>
        <taxon>Bacillariophyta</taxon>
        <taxon>Coscinodiscophyceae</taxon>
        <taxon>Thalassiosirophycidae</taxon>
        <taxon>Thalassiosirales</taxon>
        <taxon>Thalassiosiraceae</taxon>
        <taxon>Thalassiosira</taxon>
    </lineage>
</organism>
<dbReference type="Proteomes" id="UP000266841">
    <property type="component" value="Unassembled WGS sequence"/>
</dbReference>
<feature type="region of interest" description="Disordered" evidence="1">
    <location>
        <begin position="65"/>
        <end position="85"/>
    </location>
</feature>
<protein>
    <submittedName>
        <fullName evidence="2">Uncharacterized protein</fullName>
    </submittedName>
</protein>
<feature type="compositionally biased region" description="Polar residues" evidence="1">
    <location>
        <begin position="65"/>
        <end position="76"/>
    </location>
</feature>
<evidence type="ECO:0000313" key="2">
    <source>
        <dbReference type="EMBL" id="EJK59957.1"/>
    </source>
</evidence>
<dbReference type="AlphaFoldDB" id="K0SNB8"/>
<dbReference type="EMBL" id="AGNL01021936">
    <property type="protein sequence ID" value="EJK59957.1"/>
    <property type="molecule type" value="Genomic_DNA"/>
</dbReference>
<proteinExistence type="predicted"/>
<sequence length="85" mass="9270">PVPDRWIFGDLWIFEGVCLGWVGRSLSVHPAQSPNEIDWKGHDDGVAARASVTSQRWYLYADASPSPQKGVQQTPHSLGPIATTG</sequence>
<name>K0SNB8_THAOC</name>
<evidence type="ECO:0000256" key="1">
    <source>
        <dbReference type="SAM" id="MobiDB-lite"/>
    </source>
</evidence>